<accession>A0A9J6QRK3</accession>
<reference evidence="1" key="1">
    <citation type="submission" date="2022-09" db="EMBL/GenBank/DDBJ databases">
        <title>Culturomic study of gut microbiota in children with autism spectrum disorder.</title>
        <authorList>
            <person name="Efimov B.A."/>
            <person name="Chaplin A.V."/>
            <person name="Sokolova S.R."/>
            <person name="Pikina A.P."/>
            <person name="Korzhanova M."/>
            <person name="Belova V."/>
            <person name="Korostin D."/>
        </authorList>
    </citation>
    <scope>NUCLEOTIDE SEQUENCE</scope>
    <source>
        <strain evidence="1">ASD5510</strain>
    </source>
</reference>
<evidence type="ECO:0000313" key="2">
    <source>
        <dbReference type="Proteomes" id="UP001065549"/>
    </source>
</evidence>
<evidence type="ECO:0000313" key="1">
    <source>
        <dbReference type="EMBL" id="MCU7378036.1"/>
    </source>
</evidence>
<proteinExistence type="predicted"/>
<keyword evidence="2" id="KW-1185">Reference proteome</keyword>
<dbReference type="Proteomes" id="UP001065549">
    <property type="component" value="Unassembled WGS sequence"/>
</dbReference>
<dbReference type="AlphaFoldDB" id="A0A9J6QRK3"/>
<dbReference type="RefSeq" id="WP_227755107.1">
    <property type="nucleotide sequence ID" value="NZ_JAJAGH010000006.1"/>
</dbReference>
<organism evidence="1 2">
    <name type="scientific">Hominibacterium faecale</name>
    <dbReference type="NCBI Taxonomy" id="2839743"/>
    <lineage>
        <taxon>Bacteria</taxon>
        <taxon>Bacillati</taxon>
        <taxon>Bacillota</taxon>
        <taxon>Clostridia</taxon>
        <taxon>Peptostreptococcales</taxon>
        <taxon>Anaerovoracaceae</taxon>
        <taxon>Hominibacterium</taxon>
    </lineage>
</organism>
<name>A0A9J6QRK3_9FIRM</name>
<gene>
    <name evidence="1" type="ORF">OBO34_06675</name>
</gene>
<dbReference type="EMBL" id="JAOSHN010000002">
    <property type="protein sequence ID" value="MCU7378036.1"/>
    <property type="molecule type" value="Genomic_DNA"/>
</dbReference>
<sequence length="58" mass="6617">MNKILLVGDDMEISTILKNFLTSQCGRFHNGKQLDIPSRFPFGFAALSVYRAERKDLI</sequence>
<comment type="caution">
    <text evidence="1">The sequence shown here is derived from an EMBL/GenBank/DDBJ whole genome shotgun (WGS) entry which is preliminary data.</text>
</comment>
<protein>
    <submittedName>
        <fullName evidence="1">Uncharacterized protein</fullName>
    </submittedName>
</protein>